<proteinExistence type="predicted"/>
<evidence type="ECO:0000259" key="1">
    <source>
        <dbReference type="Pfam" id="PF06985"/>
    </source>
</evidence>
<gene>
    <name evidence="2" type="ORF">B0T18DRAFT_367555</name>
</gene>
<dbReference type="PANTHER" id="PTHR33112">
    <property type="entry name" value="DOMAIN PROTEIN, PUTATIVE-RELATED"/>
    <property type="match status" value="1"/>
</dbReference>
<dbReference type="Proteomes" id="UP001172155">
    <property type="component" value="Unassembled WGS sequence"/>
</dbReference>
<sequence length="687" mass="76543">MPPCQRCTHLTIAQLVDNDILFHPNLASVKSSAEQGCEFCSLCWHALQTVNHRQLDSLLRSESAWEEGEAWTPSMWLRGWHFVDRGRMGAKIEISCGLSLGVMIDGERESNWNPSPYVGASLEVYELPGQPSKYKLAGRRSTVDQNPELYIQLIQAWLHNCCTRHTACRPGSGDEMPTRVIDVGETKDEPTFVRLVSTKGMREKYIALSYCWGSDTAGILTLSSSTYTTITQGVKMSKLARTHREAVFLAHAIGIRYIWIDALCIIQGDVADWERESKIMARVYGNAVLTVIAGRSAGTKDGFIANELRGHHVPPPCQLPVHGSASSNTLTVDLCRNQKIGPVSGRGWCFQERKLSRRAVVFGEQQLIFRCATEKVLENGEAEATIPPPKPLGNTHTTAGAPLTPQEEVLKEWYQTVFEFAQCSLSNPHDIFAASTALAQQTSAALQSRYLAGIWEGDIVRGLLWRPYYHFTAAPIGKIATIRPKATKLTRESGSVTRSPSWSWAAVEGPVAQVAWNPVQVAKYRDPQNFKIRPKHSNPERWSLDDRCGVDALHMPACELQLTGQMANVRVLAEPVTDYITGQQEGKQKWTKVPRPKASRYGVLLGKNVADNNTLGGENWGHVVAVGFFDVEDERNGVEDVWCLPVVRDMGLMLSKQPDGKFCRLGWFLLEREDWFSGQEEGHISLC</sequence>
<keyword evidence="3" id="KW-1185">Reference proteome</keyword>
<dbReference type="InterPro" id="IPR010730">
    <property type="entry name" value="HET"/>
</dbReference>
<feature type="domain" description="Heterokaryon incompatibility" evidence="1">
    <location>
        <begin position="205"/>
        <end position="352"/>
    </location>
</feature>
<name>A0AA40EUR1_9PEZI</name>
<dbReference type="PANTHER" id="PTHR33112:SF10">
    <property type="entry name" value="TOL"/>
    <property type="match status" value="1"/>
</dbReference>
<dbReference type="Pfam" id="PF06985">
    <property type="entry name" value="HET"/>
    <property type="match status" value="1"/>
</dbReference>
<comment type="caution">
    <text evidence="2">The sequence shown here is derived from an EMBL/GenBank/DDBJ whole genome shotgun (WGS) entry which is preliminary data.</text>
</comment>
<protein>
    <submittedName>
        <fullName evidence="2">Heterokaryon incompatibility protein-domain-containing protein</fullName>
    </submittedName>
</protein>
<dbReference type="EMBL" id="JAUKUD010000004">
    <property type="protein sequence ID" value="KAK0745762.1"/>
    <property type="molecule type" value="Genomic_DNA"/>
</dbReference>
<accession>A0AA40EUR1</accession>
<evidence type="ECO:0000313" key="3">
    <source>
        <dbReference type="Proteomes" id="UP001172155"/>
    </source>
</evidence>
<dbReference type="AlphaFoldDB" id="A0AA40EUR1"/>
<reference evidence="2" key="1">
    <citation type="submission" date="2023-06" db="EMBL/GenBank/DDBJ databases">
        <title>Genome-scale phylogeny and comparative genomics of the fungal order Sordariales.</title>
        <authorList>
            <consortium name="Lawrence Berkeley National Laboratory"/>
            <person name="Hensen N."/>
            <person name="Bonometti L."/>
            <person name="Westerberg I."/>
            <person name="Brannstrom I.O."/>
            <person name="Guillou S."/>
            <person name="Cros-Aarteil S."/>
            <person name="Calhoun S."/>
            <person name="Haridas S."/>
            <person name="Kuo A."/>
            <person name="Mondo S."/>
            <person name="Pangilinan J."/>
            <person name="Riley R."/>
            <person name="LaButti K."/>
            <person name="Andreopoulos B."/>
            <person name="Lipzen A."/>
            <person name="Chen C."/>
            <person name="Yanf M."/>
            <person name="Daum C."/>
            <person name="Ng V."/>
            <person name="Clum A."/>
            <person name="Steindorff A."/>
            <person name="Ohm R."/>
            <person name="Martin F."/>
            <person name="Silar P."/>
            <person name="Natvig D."/>
            <person name="Lalanne C."/>
            <person name="Gautier V."/>
            <person name="Ament-velasquez S.L."/>
            <person name="Kruys A."/>
            <person name="Hutchinson M.I."/>
            <person name="Powell A.J."/>
            <person name="Barry K."/>
            <person name="Miller A.N."/>
            <person name="Grigoriev I.V."/>
            <person name="Debuchy R."/>
            <person name="Gladieux P."/>
            <person name="Thoren M.H."/>
            <person name="Johannesson H."/>
        </authorList>
    </citation>
    <scope>NUCLEOTIDE SEQUENCE</scope>
    <source>
        <strain evidence="2">SMH3187-1</strain>
    </source>
</reference>
<evidence type="ECO:0000313" key="2">
    <source>
        <dbReference type="EMBL" id="KAK0745762.1"/>
    </source>
</evidence>
<organism evidence="2 3">
    <name type="scientific">Schizothecium vesticola</name>
    <dbReference type="NCBI Taxonomy" id="314040"/>
    <lineage>
        <taxon>Eukaryota</taxon>
        <taxon>Fungi</taxon>
        <taxon>Dikarya</taxon>
        <taxon>Ascomycota</taxon>
        <taxon>Pezizomycotina</taxon>
        <taxon>Sordariomycetes</taxon>
        <taxon>Sordariomycetidae</taxon>
        <taxon>Sordariales</taxon>
        <taxon>Schizotheciaceae</taxon>
        <taxon>Schizothecium</taxon>
    </lineage>
</organism>